<dbReference type="EMBL" id="CAJOBA010109556">
    <property type="protein sequence ID" value="CAF4549251.1"/>
    <property type="molecule type" value="Genomic_DNA"/>
</dbReference>
<dbReference type="AlphaFoldDB" id="A0A8S2YA97"/>
<name>A0A8S2YA97_9BILA</name>
<evidence type="ECO:0000313" key="1">
    <source>
        <dbReference type="EMBL" id="CAF4549251.1"/>
    </source>
</evidence>
<protein>
    <submittedName>
        <fullName evidence="1">Uncharacterized protein</fullName>
    </submittedName>
</protein>
<feature type="non-terminal residue" evidence="1">
    <location>
        <position position="50"/>
    </location>
</feature>
<sequence length="50" mass="5786">MDKNDDPHLQDMLVQNENLSSDERPQLVSELNELDLDYVDTFDATKSEAF</sequence>
<proteinExistence type="predicted"/>
<dbReference type="Proteomes" id="UP000682733">
    <property type="component" value="Unassembled WGS sequence"/>
</dbReference>
<accession>A0A8S2YA97</accession>
<evidence type="ECO:0000313" key="2">
    <source>
        <dbReference type="Proteomes" id="UP000682733"/>
    </source>
</evidence>
<gene>
    <name evidence="1" type="ORF">TMI583_LOCUS49600</name>
</gene>
<reference evidence="1" key="1">
    <citation type="submission" date="2021-02" db="EMBL/GenBank/DDBJ databases">
        <authorList>
            <person name="Nowell W R."/>
        </authorList>
    </citation>
    <scope>NUCLEOTIDE SEQUENCE</scope>
</reference>
<comment type="caution">
    <text evidence="1">The sequence shown here is derived from an EMBL/GenBank/DDBJ whole genome shotgun (WGS) entry which is preliminary data.</text>
</comment>
<organism evidence="1 2">
    <name type="scientific">Didymodactylos carnosus</name>
    <dbReference type="NCBI Taxonomy" id="1234261"/>
    <lineage>
        <taxon>Eukaryota</taxon>
        <taxon>Metazoa</taxon>
        <taxon>Spiralia</taxon>
        <taxon>Gnathifera</taxon>
        <taxon>Rotifera</taxon>
        <taxon>Eurotatoria</taxon>
        <taxon>Bdelloidea</taxon>
        <taxon>Philodinida</taxon>
        <taxon>Philodinidae</taxon>
        <taxon>Didymodactylos</taxon>
    </lineage>
</organism>